<proteinExistence type="predicted"/>
<name>A0A540M898_MALBA</name>
<dbReference type="Proteomes" id="UP000315295">
    <property type="component" value="Unassembled WGS sequence"/>
</dbReference>
<protein>
    <submittedName>
        <fullName evidence="1">Uncharacterized protein</fullName>
    </submittedName>
</protein>
<gene>
    <name evidence="1" type="ORF">C1H46_019440</name>
</gene>
<dbReference type="AlphaFoldDB" id="A0A540M898"/>
<dbReference type="EMBL" id="VIEB01000330">
    <property type="protein sequence ID" value="TQD94945.1"/>
    <property type="molecule type" value="Genomic_DNA"/>
</dbReference>
<organism evidence="1 2">
    <name type="scientific">Malus baccata</name>
    <name type="common">Siberian crab apple</name>
    <name type="synonym">Pyrus baccata</name>
    <dbReference type="NCBI Taxonomy" id="106549"/>
    <lineage>
        <taxon>Eukaryota</taxon>
        <taxon>Viridiplantae</taxon>
        <taxon>Streptophyta</taxon>
        <taxon>Embryophyta</taxon>
        <taxon>Tracheophyta</taxon>
        <taxon>Spermatophyta</taxon>
        <taxon>Magnoliopsida</taxon>
        <taxon>eudicotyledons</taxon>
        <taxon>Gunneridae</taxon>
        <taxon>Pentapetalae</taxon>
        <taxon>rosids</taxon>
        <taxon>fabids</taxon>
        <taxon>Rosales</taxon>
        <taxon>Rosaceae</taxon>
        <taxon>Amygdaloideae</taxon>
        <taxon>Maleae</taxon>
        <taxon>Malus</taxon>
    </lineage>
</organism>
<accession>A0A540M898</accession>
<evidence type="ECO:0000313" key="2">
    <source>
        <dbReference type="Proteomes" id="UP000315295"/>
    </source>
</evidence>
<comment type="caution">
    <text evidence="1">The sequence shown here is derived from an EMBL/GenBank/DDBJ whole genome shotgun (WGS) entry which is preliminary data.</text>
</comment>
<keyword evidence="2" id="KW-1185">Reference proteome</keyword>
<reference evidence="1 2" key="1">
    <citation type="journal article" date="2019" name="G3 (Bethesda)">
        <title>Sequencing of a Wild Apple (Malus baccata) Genome Unravels the Differences Between Cultivated and Wild Apple Species Regarding Disease Resistance and Cold Tolerance.</title>
        <authorList>
            <person name="Chen X."/>
        </authorList>
    </citation>
    <scope>NUCLEOTIDE SEQUENCE [LARGE SCALE GENOMIC DNA]</scope>
    <source>
        <strain evidence="2">cv. Shandingzi</strain>
        <tissue evidence="1">Leaves</tissue>
    </source>
</reference>
<sequence>MQSTITLCQCERPRLPGTKSKEEQSQKIARRTRITDYQVSLFILTIILL</sequence>
<evidence type="ECO:0000313" key="1">
    <source>
        <dbReference type="EMBL" id="TQD94945.1"/>
    </source>
</evidence>